<dbReference type="Pfam" id="PF00015">
    <property type="entry name" value="MCPsignal"/>
    <property type="match status" value="1"/>
</dbReference>
<dbReference type="GO" id="GO:0005886">
    <property type="term" value="C:plasma membrane"/>
    <property type="evidence" value="ECO:0007669"/>
    <property type="project" value="TreeGrafter"/>
</dbReference>
<dbReference type="RefSeq" id="WP_188681843.1">
    <property type="nucleotide sequence ID" value="NZ_BMKB01000001.1"/>
</dbReference>
<evidence type="ECO:0000259" key="6">
    <source>
        <dbReference type="PROSITE" id="PS50885"/>
    </source>
</evidence>
<dbReference type="InterPro" id="IPR051310">
    <property type="entry name" value="MCP_chemotaxis"/>
</dbReference>
<keyword evidence="4" id="KW-1133">Transmembrane helix</keyword>
<dbReference type="Pfam" id="PF00672">
    <property type="entry name" value="HAMP"/>
    <property type="match status" value="1"/>
</dbReference>
<evidence type="ECO:0000313" key="7">
    <source>
        <dbReference type="EMBL" id="GGA37092.1"/>
    </source>
</evidence>
<keyword evidence="4" id="KW-0812">Transmembrane</keyword>
<feature type="domain" description="HAMP" evidence="6">
    <location>
        <begin position="332"/>
        <end position="384"/>
    </location>
</feature>
<dbReference type="Pfam" id="PF18947">
    <property type="entry name" value="HAMP_2"/>
    <property type="match status" value="1"/>
</dbReference>
<dbReference type="PROSITE" id="PS50885">
    <property type="entry name" value="HAMP"/>
    <property type="match status" value="2"/>
</dbReference>
<dbReference type="EMBL" id="BMKB01000001">
    <property type="protein sequence ID" value="GGA37092.1"/>
    <property type="molecule type" value="Genomic_DNA"/>
</dbReference>
<dbReference type="InterPro" id="IPR004089">
    <property type="entry name" value="MCPsignal_dom"/>
</dbReference>
<keyword evidence="1" id="KW-0488">Methylation</keyword>
<name>A0A916R5J8_9HYPH</name>
<sequence>MKLTTAIVGLVISGIAISVVFALATTYFALTGNAARNASEAQSMNMRVAANTLANAVPGMEIVWQDSQTIASITVDAIPEFADHTLIDTIGQITGQTATVFVWDAETQDFWRRTTNIVNAQGERAVGTQLGQASAAYSYNVAGRAYYGEANILGVPYYTGYQPILSPQGEPLGLLYVGVRKAEIDAVVWDTLRMLLIAGAVGTLVLGTIAAFAARLVSRPIPKLSRVMDDIAQNRFDVEVPYTANSNEVGDMARAVEVFRQNGLKVAEMTEAEAARIIADEQARRKMMGELQSAFGAVVDAAAKGDFSHRVDAQFADAELNGLAQGVNTLVETVDRGLGETVSVLGALAQTDLTRRVEGEYEGAFAQLRDDTNAVADKLSDIVGQLRTTSRALKIATEEILSGANDLSERTTRQAATIEETSGAMEQLATTVLENAKRAQEASATALTVTNAAEEGGQVMGEATLAMERITTSSAKVSDIIKMIDDIAFQTNLLALNASVEAARAGEAGKGFAVVAVEVRRLAQSAAEASSEVKALIEQSANEVDGGSKLVAQVAEKLGVMVETARANTLLMEEIAKQSQAQASAIEEVNVAVQQMDEMTQHNAALVEQTNAAIAQTEEQASTLDGIVDIFKLAGKHDIHALQAKAKTAANGLVSKKPEAKPAAPAAGAKAVQKTQQKAKQAYLSQGNAALDTDWSEF</sequence>
<keyword evidence="4" id="KW-0472">Membrane</keyword>
<reference evidence="7 8" key="1">
    <citation type="journal article" date="2014" name="Int. J. Syst. Evol. Microbiol.">
        <title>Complete genome sequence of Corynebacterium casei LMG S-19264T (=DSM 44701T), isolated from a smear-ripened cheese.</title>
        <authorList>
            <consortium name="US DOE Joint Genome Institute (JGI-PGF)"/>
            <person name="Walter F."/>
            <person name="Albersmeier A."/>
            <person name="Kalinowski J."/>
            <person name="Ruckert C."/>
        </authorList>
    </citation>
    <scope>NUCLEOTIDE SEQUENCE [LARGE SCALE GENOMIC DNA]</scope>
    <source>
        <strain evidence="7 8">CGMCC 1.15896</strain>
    </source>
</reference>
<comment type="caution">
    <text evidence="7">The sequence shown here is derived from an EMBL/GenBank/DDBJ whole genome shotgun (WGS) entry which is preliminary data.</text>
</comment>
<feature type="domain" description="HAMP" evidence="6">
    <location>
        <begin position="215"/>
        <end position="268"/>
    </location>
</feature>
<dbReference type="SUPFAM" id="SSF58104">
    <property type="entry name" value="Methyl-accepting chemotaxis protein (MCP) signaling domain"/>
    <property type="match status" value="1"/>
</dbReference>
<dbReference type="AlphaFoldDB" id="A0A916R5J8"/>
<dbReference type="Gene3D" id="1.10.8.500">
    <property type="entry name" value="HAMP domain in histidine kinase"/>
    <property type="match status" value="1"/>
</dbReference>
<keyword evidence="3" id="KW-0807">Transducer</keyword>
<dbReference type="PANTHER" id="PTHR43531:SF14">
    <property type="entry name" value="METHYL-ACCEPTING CHEMOTAXIS PROTEIN I-RELATED"/>
    <property type="match status" value="1"/>
</dbReference>
<dbReference type="Gene3D" id="1.10.287.950">
    <property type="entry name" value="Methyl-accepting chemotaxis protein"/>
    <property type="match status" value="1"/>
</dbReference>
<dbReference type="InterPro" id="IPR029151">
    <property type="entry name" value="Sensor-like_sf"/>
</dbReference>
<dbReference type="CDD" id="cd11386">
    <property type="entry name" value="MCP_signal"/>
    <property type="match status" value="1"/>
</dbReference>
<comment type="similarity">
    <text evidence="2">Belongs to the methyl-accepting chemotaxis (MCP) protein family.</text>
</comment>
<gene>
    <name evidence="7" type="primary">mclA</name>
    <name evidence="7" type="ORF">GCM10011499_03060</name>
</gene>
<proteinExistence type="inferred from homology"/>
<dbReference type="SMART" id="SM00304">
    <property type="entry name" value="HAMP"/>
    <property type="match status" value="2"/>
</dbReference>
<dbReference type="CDD" id="cd06225">
    <property type="entry name" value="HAMP"/>
    <property type="match status" value="1"/>
</dbReference>
<evidence type="ECO:0000313" key="8">
    <source>
        <dbReference type="Proteomes" id="UP000596977"/>
    </source>
</evidence>
<evidence type="ECO:0000256" key="4">
    <source>
        <dbReference type="SAM" id="Phobius"/>
    </source>
</evidence>
<protein>
    <submittedName>
        <fullName evidence="7">Methyl-accepting chemotaxis protein</fullName>
    </submittedName>
</protein>
<dbReference type="InterPro" id="IPR003660">
    <property type="entry name" value="HAMP_dom"/>
</dbReference>
<dbReference type="InterPro" id="IPR033462">
    <property type="entry name" value="Cache_3-Cache_2"/>
</dbReference>
<dbReference type="Pfam" id="PF17201">
    <property type="entry name" value="Cache_3-Cache_2"/>
    <property type="match status" value="1"/>
</dbReference>
<dbReference type="GO" id="GO:0004888">
    <property type="term" value="F:transmembrane signaling receptor activity"/>
    <property type="evidence" value="ECO:0007669"/>
    <property type="project" value="TreeGrafter"/>
</dbReference>
<feature type="transmembrane region" description="Helical" evidence="4">
    <location>
        <begin position="195"/>
        <end position="217"/>
    </location>
</feature>
<dbReference type="PANTHER" id="PTHR43531">
    <property type="entry name" value="PROTEIN ICFG"/>
    <property type="match status" value="1"/>
</dbReference>
<feature type="transmembrane region" description="Helical" evidence="4">
    <location>
        <begin position="6"/>
        <end position="30"/>
    </location>
</feature>
<organism evidence="7 8">
    <name type="scientific">Pelagibacterium lentulum</name>
    <dbReference type="NCBI Taxonomy" id="2029865"/>
    <lineage>
        <taxon>Bacteria</taxon>
        <taxon>Pseudomonadati</taxon>
        <taxon>Pseudomonadota</taxon>
        <taxon>Alphaproteobacteria</taxon>
        <taxon>Hyphomicrobiales</taxon>
        <taxon>Devosiaceae</taxon>
        <taxon>Pelagibacterium</taxon>
    </lineage>
</organism>
<feature type="domain" description="Methyl-accepting transducer" evidence="5">
    <location>
        <begin position="389"/>
        <end position="618"/>
    </location>
</feature>
<dbReference type="SUPFAM" id="SSF158472">
    <property type="entry name" value="HAMP domain-like"/>
    <property type="match status" value="1"/>
</dbReference>
<dbReference type="Proteomes" id="UP000596977">
    <property type="component" value="Unassembled WGS sequence"/>
</dbReference>
<dbReference type="SUPFAM" id="SSF103190">
    <property type="entry name" value="Sensory domain-like"/>
    <property type="match status" value="1"/>
</dbReference>
<evidence type="ECO:0000256" key="1">
    <source>
        <dbReference type="ARBA" id="ARBA00022481"/>
    </source>
</evidence>
<evidence type="ECO:0000256" key="2">
    <source>
        <dbReference type="ARBA" id="ARBA00029447"/>
    </source>
</evidence>
<evidence type="ECO:0000256" key="3">
    <source>
        <dbReference type="PROSITE-ProRule" id="PRU00284"/>
    </source>
</evidence>
<dbReference type="SMART" id="SM00283">
    <property type="entry name" value="MA"/>
    <property type="match status" value="1"/>
</dbReference>
<dbReference type="PROSITE" id="PS50111">
    <property type="entry name" value="CHEMOTAXIS_TRANSDUC_2"/>
    <property type="match status" value="1"/>
</dbReference>
<dbReference type="GO" id="GO:0007165">
    <property type="term" value="P:signal transduction"/>
    <property type="evidence" value="ECO:0007669"/>
    <property type="project" value="UniProtKB-KW"/>
</dbReference>
<keyword evidence="8" id="KW-1185">Reference proteome</keyword>
<evidence type="ECO:0000259" key="5">
    <source>
        <dbReference type="PROSITE" id="PS50111"/>
    </source>
</evidence>
<dbReference type="GO" id="GO:0006935">
    <property type="term" value="P:chemotaxis"/>
    <property type="evidence" value="ECO:0007669"/>
    <property type="project" value="TreeGrafter"/>
</dbReference>
<accession>A0A916R5J8</accession>